<dbReference type="SUPFAM" id="SSF52540">
    <property type="entry name" value="P-loop containing nucleoside triphosphate hydrolases"/>
    <property type="match status" value="1"/>
</dbReference>
<feature type="region of interest" description="Disordered" evidence="8">
    <location>
        <begin position="428"/>
        <end position="525"/>
    </location>
</feature>
<name>A0A4Y9Y2H7_9APHY</name>
<evidence type="ECO:0000256" key="2">
    <source>
        <dbReference type="ARBA" id="ARBA00022801"/>
    </source>
</evidence>
<dbReference type="SUPFAM" id="SSF53474">
    <property type="entry name" value="alpha/beta-Hydrolases"/>
    <property type="match status" value="1"/>
</dbReference>
<dbReference type="InterPro" id="IPR007502">
    <property type="entry name" value="Helicase-assoc_dom"/>
</dbReference>
<dbReference type="PROSITE" id="PS51194">
    <property type="entry name" value="HELICASE_CTER"/>
    <property type="match status" value="1"/>
</dbReference>
<dbReference type="GO" id="GO:0003723">
    <property type="term" value="F:RNA binding"/>
    <property type="evidence" value="ECO:0007669"/>
    <property type="project" value="UniProtKB-UniRule"/>
</dbReference>
<evidence type="ECO:0000259" key="10">
    <source>
        <dbReference type="PROSITE" id="PS51192"/>
    </source>
</evidence>
<comment type="similarity">
    <text evidence="6">Belongs to the DExH box helicase family.</text>
</comment>
<accession>A0A4Y9Y2H7</accession>
<feature type="region of interest" description="Disordered" evidence="8">
    <location>
        <begin position="780"/>
        <end position="807"/>
    </location>
</feature>
<dbReference type="Gene3D" id="3.30.160.20">
    <property type="match status" value="1"/>
</dbReference>
<comment type="caution">
    <text evidence="12">The sequence shown here is derived from an EMBL/GenBank/DDBJ whole genome shotgun (WGS) entry which is preliminary data.</text>
</comment>
<dbReference type="Proteomes" id="UP000298390">
    <property type="component" value="Unassembled WGS sequence"/>
</dbReference>
<dbReference type="InterPro" id="IPR014720">
    <property type="entry name" value="dsRBD_dom"/>
</dbReference>
<dbReference type="GO" id="GO:0005524">
    <property type="term" value="F:ATP binding"/>
    <property type="evidence" value="ECO:0007669"/>
    <property type="project" value="UniProtKB-KW"/>
</dbReference>
<evidence type="ECO:0000313" key="12">
    <source>
        <dbReference type="EMBL" id="TFY55581.1"/>
    </source>
</evidence>
<dbReference type="Pfam" id="PF00270">
    <property type="entry name" value="DEAD"/>
    <property type="match status" value="1"/>
</dbReference>
<dbReference type="Gene3D" id="3.40.50.300">
    <property type="entry name" value="P-loop containing nucleotide triphosphate hydrolases"/>
    <property type="match status" value="2"/>
</dbReference>
<dbReference type="CDD" id="cd17917">
    <property type="entry name" value="DEXHc_RHA-like"/>
    <property type="match status" value="1"/>
</dbReference>
<dbReference type="SUPFAM" id="SSF54768">
    <property type="entry name" value="dsRNA-binding domain-like"/>
    <property type="match status" value="1"/>
</dbReference>
<evidence type="ECO:0000259" key="11">
    <source>
        <dbReference type="PROSITE" id="PS51194"/>
    </source>
</evidence>
<keyword evidence="2" id="KW-0378">Hydrolase</keyword>
<feature type="compositionally biased region" description="Low complexity" evidence="8">
    <location>
        <begin position="1962"/>
        <end position="1982"/>
    </location>
</feature>
<evidence type="ECO:0000256" key="7">
    <source>
        <dbReference type="PROSITE-ProRule" id="PRU00266"/>
    </source>
</evidence>
<dbReference type="STRING" id="34475.A0A4Y9Y2H7"/>
<dbReference type="SMART" id="SM00847">
    <property type="entry name" value="HA2"/>
    <property type="match status" value="1"/>
</dbReference>
<evidence type="ECO:0000313" key="13">
    <source>
        <dbReference type="Proteomes" id="UP000298390"/>
    </source>
</evidence>
<evidence type="ECO:0000259" key="9">
    <source>
        <dbReference type="PROSITE" id="PS50137"/>
    </source>
</evidence>
<dbReference type="CDD" id="cd18791">
    <property type="entry name" value="SF2_C_RHA"/>
    <property type="match status" value="1"/>
</dbReference>
<protein>
    <submittedName>
        <fullName evidence="12">Uncharacterized protein</fullName>
    </submittedName>
</protein>
<dbReference type="InterPro" id="IPR027417">
    <property type="entry name" value="P-loop_NTPase"/>
</dbReference>
<keyword evidence="1" id="KW-0547">Nucleotide-binding</keyword>
<dbReference type="PANTHER" id="PTHR18934">
    <property type="entry name" value="ATP-DEPENDENT RNA HELICASE"/>
    <property type="match status" value="1"/>
</dbReference>
<reference evidence="12 13" key="1">
    <citation type="submission" date="2019-01" db="EMBL/GenBank/DDBJ databases">
        <title>Genome sequencing of the rare red list fungi Fomitopsis rosea.</title>
        <authorList>
            <person name="Buettner E."/>
            <person name="Kellner H."/>
        </authorList>
    </citation>
    <scope>NUCLEOTIDE SEQUENCE [LARGE SCALE GENOMIC DNA]</scope>
    <source>
        <strain evidence="12 13">DSM 105464</strain>
    </source>
</reference>
<evidence type="ECO:0000256" key="3">
    <source>
        <dbReference type="ARBA" id="ARBA00022806"/>
    </source>
</evidence>
<keyword evidence="5 7" id="KW-0694">RNA-binding</keyword>
<dbReference type="PROSITE" id="PS50137">
    <property type="entry name" value="DS_RBD"/>
    <property type="match status" value="1"/>
</dbReference>
<dbReference type="PANTHER" id="PTHR18934:SF203">
    <property type="entry name" value="ATP-DEPENDENT RNA HELICASE A"/>
    <property type="match status" value="1"/>
</dbReference>
<dbReference type="FunFam" id="3.40.50.300:FF:000526">
    <property type="entry name" value="DExH-box ATP-dependent RNA helicase DExH3"/>
    <property type="match status" value="1"/>
</dbReference>
<dbReference type="Pfam" id="PF21010">
    <property type="entry name" value="HA2_C"/>
    <property type="match status" value="1"/>
</dbReference>
<feature type="compositionally biased region" description="Low complexity" evidence="8">
    <location>
        <begin position="468"/>
        <end position="484"/>
    </location>
</feature>
<evidence type="ECO:0000256" key="6">
    <source>
        <dbReference type="ARBA" id="ARBA00060772"/>
    </source>
</evidence>
<dbReference type="SMART" id="SM00487">
    <property type="entry name" value="DEXDc"/>
    <property type="match status" value="1"/>
</dbReference>
<dbReference type="FunFam" id="3.40.50.300:FF:001714">
    <property type="entry name" value="ATP-dependent DEAD/H RNA helicase, putative"/>
    <property type="match status" value="1"/>
</dbReference>
<organism evidence="12 13">
    <name type="scientific">Rhodofomes roseus</name>
    <dbReference type="NCBI Taxonomy" id="34475"/>
    <lineage>
        <taxon>Eukaryota</taxon>
        <taxon>Fungi</taxon>
        <taxon>Dikarya</taxon>
        <taxon>Basidiomycota</taxon>
        <taxon>Agaricomycotina</taxon>
        <taxon>Agaricomycetes</taxon>
        <taxon>Polyporales</taxon>
        <taxon>Rhodofomes</taxon>
    </lineage>
</organism>
<evidence type="ECO:0000256" key="5">
    <source>
        <dbReference type="ARBA" id="ARBA00022884"/>
    </source>
</evidence>
<feature type="domain" description="Helicase ATP-binding" evidence="10">
    <location>
        <begin position="859"/>
        <end position="1041"/>
    </location>
</feature>
<dbReference type="Gene3D" id="3.40.50.1820">
    <property type="entry name" value="alpha/beta hydrolase"/>
    <property type="match status" value="1"/>
</dbReference>
<feature type="domain" description="Helicase C-terminal" evidence="11">
    <location>
        <begin position="1135"/>
        <end position="1312"/>
    </location>
</feature>
<feature type="domain" description="DRBM" evidence="9">
    <location>
        <begin position="547"/>
        <end position="619"/>
    </location>
</feature>
<gene>
    <name evidence="12" type="ORF">EVJ58_g8159</name>
</gene>
<dbReference type="GO" id="GO:0016787">
    <property type="term" value="F:hydrolase activity"/>
    <property type="evidence" value="ECO:0007669"/>
    <property type="project" value="UniProtKB-KW"/>
</dbReference>
<dbReference type="InterPro" id="IPR014001">
    <property type="entry name" value="Helicase_ATP-bd"/>
</dbReference>
<dbReference type="Pfam" id="PF00271">
    <property type="entry name" value="Helicase_C"/>
    <property type="match status" value="1"/>
</dbReference>
<feature type="region of interest" description="Disordered" evidence="8">
    <location>
        <begin position="1943"/>
        <end position="1982"/>
    </location>
</feature>
<evidence type="ECO:0000256" key="1">
    <source>
        <dbReference type="ARBA" id="ARBA00022741"/>
    </source>
</evidence>
<feature type="compositionally biased region" description="Polar residues" evidence="8">
    <location>
        <begin position="780"/>
        <end position="801"/>
    </location>
</feature>
<feature type="region of interest" description="Disordered" evidence="8">
    <location>
        <begin position="1738"/>
        <end position="1757"/>
    </location>
</feature>
<dbReference type="EMBL" id="SEKV01000578">
    <property type="protein sequence ID" value="TFY55581.1"/>
    <property type="molecule type" value="Genomic_DNA"/>
</dbReference>
<dbReference type="Gene3D" id="1.20.120.1080">
    <property type="match status" value="1"/>
</dbReference>
<dbReference type="InterPro" id="IPR029058">
    <property type="entry name" value="AB_hydrolase_fold"/>
</dbReference>
<evidence type="ECO:0000256" key="4">
    <source>
        <dbReference type="ARBA" id="ARBA00022840"/>
    </source>
</evidence>
<evidence type="ECO:0000256" key="8">
    <source>
        <dbReference type="SAM" id="MobiDB-lite"/>
    </source>
</evidence>
<feature type="region of interest" description="Disordered" evidence="8">
    <location>
        <begin position="1680"/>
        <end position="1711"/>
    </location>
</feature>
<dbReference type="InterPro" id="IPR011545">
    <property type="entry name" value="DEAD/DEAH_box_helicase_dom"/>
</dbReference>
<proteinExistence type="inferred from homology"/>
<sequence length="1982" mass="221461">MPLAPVDDKGTHLFYEDSGAPWACPHYTTLVILHGVVFHGAIFKPLIPYARQRGIRLVMVNYRDYPGSTPYSWAELAALGSKKQEAERSMLKQRGLEIAAFLRWYIMKENIPMAPSPQEYHNACGGGLAILAWSWGTAMAMSFLAQASTLPHQERWRLGSYLRTIIFYGGWAIVDKFTLLTVCIDSNCNALGVSTHHVAGFYNPILDTRIPMKNKGRAFVHWVTAHYNHRIPEVLSFPHSSLIEVRPGLVQYPSTDSSSEYENSTERMLYQEYDEVTDTGVAERSQLFWMDFDVTVYKEMTELAMYDATIWPHLQIKLVWCDRSVVETVLAAWYFAQQMRDWPEGARKVEIVRFRGANHMPARADAKSRVRLRVLPLVLGPSFLVVEAVLTSPFTARIGIQYLCPWKSRDRQCCSLLMQADPAKRFALPSSSSLKRPFSRTPSPSTRPPSDPDQRPGKVPKVEGDHLPSSSRSTMTPSSSSSRRQMPHLARASVSGPSRPSSNKGRRGKAPASAARQQPTLPEPVCSEAYIRSTYETKPIKAIWNDNPKSPLTNHCKSILNSMPEYESVQGIAANGQTLWRTTVRVKGADVDITGCGDHSNRKDSEKLAALSALLQLDTLGAFNKSSGLKQSKASAEVELSPTETTLSDGSKVDYEKARQFMEYYCRRFGFGRPELTYTPFKIPQRGGGTTAWQAEMTVDGRRIGFSKGSNKKNSMLSCYVDVTQYLEQCDPNIWAGFLKDQKTGKDLGLAPRVLFQIEDSLQDHIADLCTDIKKSKLYQNRSSTKSSTQDDGDTQGSSVPTGPRLLYRRPVPFSLLQDKSARLKQKREEYLASTDPKVVRMREQRAGLPVYTKSEQILQHIENHEVTICMAATGSGKTTQIPQIILDNMIDRGEGAKCNIVCTQPRRIAAISVADRVAKERSETVGRNSCVGYQVRFEHNLPEEHGSVTFCTTGIFLKRMQSALEGDNSAGRSLDDVTHILVDEVHERDVDTDLLLVVLKRMLADRKARNKPLKVVLMSATIDAKLFQEYFPDENDQPASVIEIPGRAFPVDKKFLDEFLPDLARERSTSWVFQQDSVQKYLTHQLGSTAVVGITGTTTRSNRHQSDMPIQPSAGPDSSRDDDLDMPAPLVALTIAHVLRRSEDGHVLVFLPGWDDITSVQKCLQGMTGGNLLDINFNDSRKYSIHLLHSTVPIAEQQAVFEPPPEGVRRIILATNIAETSVTIPDVVYVVDTARVKEQRYDPERHISSLVSAWVGSSNLNQRAGRAGRHRSGEYYGILTRRFSDALYPHQTVEMKRVDLSNVVMHIKALNFPGMTVEEVLAETIEPPAVDRVTAAMKALEMVGALDQHHNLTSLGRVLLQIPVDVQMGRLVLYGSFFRCLDQALTLAAILTNRDPFLAPMHLKFEAAAKKNSFTTDDFRSDALATLRAYNQWWEMQSKGMYVQANRFCQENFLAKPTLIMIQKIKDHLLQSLYSIGVIDLSAGGDVSRRTDTRRGAVPPELNSNGESQPLLAALIAIASQPKFAIRTGEKIYRTATDKVSKSAIYIFSTADSHFSQRVFIHPSSVNHRRRERAESEDLNSALTEKQIIAYTEKRQNLTSGQSHPDMYLITTSRLDPLTYILFGAFNIEVTFRGLECDEWLPIVGRQDALDDVERLKRLMEACMLRVFEGIIAGRSKANNRRLPQRNEDREDESGDEDDSPQDRSLSAMEVKELDVMTRDIVRILNEYGTYRVAMQSQHNSRPATPMDSPVWASNRLPGTRSGYSTPAYNMGSAYNSRPSTPSRLSASSRRWNSWPTNTPLLSTMAEFLTRIDTAKLVAAETALAAFTSAFVAPSYNLPIFLFGLYAQEAAEAVESMKMFTYLVIGTIPLDIIWMWNHEQGWFMKLLTILILALKVRPFPSTPLVRALQTRGGNFSGFSGLRSADVGGATVWSMPGGFTSGGREGYQNVDEPDIQTPKPLGTSQPPAAPAQQGTPSAYQNV</sequence>
<keyword evidence="3" id="KW-0347">Helicase</keyword>
<feature type="compositionally biased region" description="Basic and acidic residues" evidence="8">
    <location>
        <begin position="450"/>
        <end position="466"/>
    </location>
</feature>
<dbReference type="SMART" id="SM00490">
    <property type="entry name" value="HELICc"/>
    <property type="match status" value="1"/>
</dbReference>
<dbReference type="GO" id="GO:0004386">
    <property type="term" value="F:helicase activity"/>
    <property type="evidence" value="ECO:0007669"/>
    <property type="project" value="UniProtKB-KW"/>
</dbReference>
<dbReference type="Pfam" id="PF00035">
    <property type="entry name" value="dsrm"/>
    <property type="match status" value="2"/>
</dbReference>
<dbReference type="FunFam" id="1.20.120.1080:FF:000002">
    <property type="entry name" value="Putative ATP-dependent RNA helicase DHX36"/>
    <property type="match status" value="1"/>
</dbReference>
<dbReference type="PROSITE" id="PS51192">
    <property type="entry name" value="HELICASE_ATP_BIND_1"/>
    <property type="match status" value="1"/>
</dbReference>
<dbReference type="InterPro" id="IPR001650">
    <property type="entry name" value="Helicase_C-like"/>
</dbReference>
<feature type="compositionally biased region" description="Acidic residues" evidence="8">
    <location>
        <begin position="1691"/>
        <end position="1701"/>
    </location>
</feature>
<keyword evidence="4" id="KW-0067">ATP-binding</keyword>
<feature type="region of interest" description="Disordered" evidence="8">
    <location>
        <begin position="1099"/>
        <end position="1124"/>
    </location>
</feature>
<dbReference type="SMART" id="SM00358">
    <property type="entry name" value="DSRM"/>
    <property type="match status" value="1"/>
</dbReference>